<organism evidence="1 2">
    <name type="scientific">Alkalibaculum sporogenes</name>
    <dbReference type="NCBI Taxonomy" id="2655001"/>
    <lineage>
        <taxon>Bacteria</taxon>
        <taxon>Bacillati</taxon>
        <taxon>Bacillota</taxon>
        <taxon>Clostridia</taxon>
        <taxon>Eubacteriales</taxon>
        <taxon>Eubacteriaceae</taxon>
        <taxon>Alkalibaculum</taxon>
    </lineage>
</organism>
<name>A0A6A7K5R7_9FIRM</name>
<protein>
    <submittedName>
        <fullName evidence="1">DUF4364 family protein</fullName>
    </submittedName>
</protein>
<sequence length="174" mass="20190">MYFDSENILENKLIILYALNHFKTPLTKDQITQIILENIQISYFDIQFLVDSLKSDKFVVEFSDTGGLYYSISETGKSTLHLFESRVPSYIKEIIGMFISQNKDKLLKQVKYQSTYKKQGDGVFIVNLKLFENDISLIDLNINVVSIKQAEFMCSNWDNNGDKLYTEIINTLIK</sequence>
<dbReference type="Pfam" id="PF14277">
    <property type="entry name" value="DUF4364"/>
    <property type="match status" value="1"/>
</dbReference>
<reference evidence="1 2" key="1">
    <citation type="submission" date="2019-10" db="EMBL/GenBank/DDBJ databases">
        <title>Alkalibaculum tamaniensis sp.nov., a new alkaliphilic acetogen, isolated on methoxylated aromatics from a mud volcano.</title>
        <authorList>
            <person name="Khomyakova M.A."/>
            <person name="Merkel A.Y."/>
            <person name="Bonch-Osmolovskaya E.A."/>
            <person name="Slobodkin A.I."/>
        </authorList>
    </citation>
    <scope>NUCLEOTIDE SEQUENCE [LARGE SCALE GENOMIC DNA]</scope>
    <source>
        <strain evidence="1 2">M08DMB</strain>
    </source>
</reference>
<keyword evidence="2" id="KW-1185">Reference proteome</keyword>
<comment type="caution">
    <text evidence="1">The sequence shown here is derived from an EMBL/GenBank/DDBJ whole genome shotgun (WGS) entry which is preliminary data.</text>
</comment>
<dbReference type="AlphaFoldDB" id="A0A6A7K5R7"/>
<dbReference type="RefSeq" id="WP_152801416.1">
    <property type="nucleotide sequence ID" value="NZ_WHNX01000003.1"/>
</dbReference>
<accession>A0A6A7K5R7</accession>
<dbReference type="EMBL" id="WHNX01000003">
    <property type="protein sequence ID" value="MPW24694.1"/>
    <property type="molecule type" value="Genomic_DNA"/>
</dbReference>
<dbReference type="Proteomes" id="UP000440004">
    <property type="component" value="Unassembled WGS sequence"/>
</dbReference>
<proteinExistence type="predicted"/>
<evidence type="ECO:0000313" key="1">
    <source>
        <dbReference type="EMBL" id="MPW24694.1"/>
    </source>
</evidence>
<dbReference type="InterPro" id="IPR025374">
    <property type="entry name" value="DUF4364"/>
</dbReference>
<gene>
    <name evidence="1" type="ORF">GC105_02650</name>
</gene>
<evidence type="ECO:0000313" key="2">
    <source>
        <dbReference type="Proteomes" id="UP000440004"/>
    </source>
</evidence>